<dbReference type="Pfam" id="PF16087">
    <property type="entry name" value="DUF4817"/>
    <property type="match status" value="1"/>
</dbReference>
<dbReference type="EMBL" id="CARXXK010000004">
    <property type="protein sequence ID" value="CAI6365236.1"/>
    <property type="molecule type" value="Genomic_DNA"/>
</dbReference>
<sequence length="357" mass="41895">MDNNSEKVDMLFTYWECQKNTRLAKETYAFRYPNRQHPSHSFFYKLEKNLRDTGSFSKRVINQQPRRGNAIGEDVEVQILAYVRANPRSSIRHVSSQINISYGVVQKILKKHKMHAYRADLVQHLREGDAERRITFIAWLETKLIENPSVLNYILWTDESKFTNNGVLNKQNHRYWDDQNPHWTFETNNQNVWGTNVWCGLINGKLLGPYFYDGTLNGRRYNDFLLNELPNMLDDLPLDIRANLIFQQDGAPAHNANIVSNYLNEYFPNRWIGTYGAVQWPPRSPDLTPLDYFLWGHLKTVVYSNPPTCLLDLKNKIIAACNQITEEQIISAIKRQFLIRIECCLQHHGAQFEQFVR</sequence>
<dbReference type="PANTHER" id="PTHR47326">
    <property type="entry name" value="TRANSPOSABLE ELEMENT TC3 TRANSPOSASE-LIKE PROTEIN"/>
    <property type="match status" value="1"/>
</dbReference>
<protein>
    <recommendedName>
        <fullName evidence="1">DUF4817 domain-containing protein</fullName>
    </recommendedName>
</protein>
<dbReference type="PANTHER" id="PTHR47326:SF1">
    <property type="entry name" value="HTH PSQ-TYPE DOMAIN-CONTAINING PROTEIN"/>
    <property type="match status" value="1"/>
</dbReference>
<keyword evidence="3" id="KW-1185">Reference proteome</keyword>
<accession>A0AAV0XAT4</accession>
<organism evidence="2 3">
    <name type="scientific">Macrosiphum euphorbiae</name>
    <name type="common">potato aphid</name>
    <dbReference type="NCBI Taxonomy" id="13131"/>
    <lineage>
        <taxon>Eukaryota</taxon>
        <taxon>Metazoa</taxon>
        <taxon>Ecdysozoa</taxon>
        <taxon>Arthropoda</taxon>
        <taxon>Hexapoda</taxon>
        <taxon>Insecta</taxon>
        <taxon>Pterygota</taxon>
        <taxon>Neoptera</taxon>
        <taxon>Paraneoptera</taxon>
        <taxon>Hemiptera</taxon>
        <taxon>Sternorrhyncha</taxon>
        <taxon>Aphidomorpha</taxon>
        <taxon>Aphidoidea</taxon>
        <taxon>Aphididae</taxon>
        <taxon>Macrosiphini</taxon>
        <taxon>Macrosiphum</taxon>
    </lineage>
</organism>
<comment type="caution">
    <text evidence="2">The sequence shown here is derived from an EMBL/GenBank/DDBJ whole genome shotgun (WGS) entry which is preliminary data.</text>
</comment>
<feature type="domain" description="DUF4817" evidence="1">
    <location>
        <begin position="6"/>
        <end position="55"/>
    </location>
</feature>
<dbReference type="AlphaFoldDB" id="A0AAV0XAT4"/>
<evidence type="ECO:0000313" key="3">
    <source>
        <dbReference type="Proteomes" id="UP001160148"/>
    </source>
</evidence>
<dbReference type="InterPro" id="IPR036397">
    <property type="entry name" value="RNaseH_sf"/>
</dbReference>
<gene>
    <name evidence="2" type="ORF">MEUPH1_LOCUS19975</name>
</gene>
<evidence type="ECO:0000313" key="2">
    <source>
        <dbReference type="EMBL" id="CAI6365236.1"/>
    </source>
</evidence>
<proteinExistence type="predicted"/>
<dbReference type="InterPro" id="IPR032135">
    <property type="entry name" value="DUF4817"/>
</dbReference>
<dbReference type="GO" id="GO:0003676">
    <property type="term" value="F:nucleic acid binding"/>
    <property type="evidence" value="ECO:0007669"/>
    <property type="project" value="InterPro"/>
</dbReference>
<name>A0AAV0XAT4_9HEMI</name>
<reference evidence="2 3" key="1">
    <citation type="submission" date="2023-01" db="EMBL/GenBank/DDBJ databases">
        <authorList>
            <person name="Whitehead M."/>
        </authorList>
    </citation>
    <scope>NUCLEOTIDE SEQUENCE [LARGE SCALE GENOMIC DNA]</scope>
</reference>
<dbReference type="Proteomes" id="UP001160148">
    <property type="component" value="Unassembled WGS sequence"/>
</dbReference>
<dbReference type="Gene3D" id="3.30.420.10">
    <property type="entry name" value="Ribonuclease H-like superfamily/Ribonuclease H"/>
    <property type="match status" value="1"/>
</dbReference>
<evidence type="ECO:0000259" key="1">
    <source>
        <dbReference type="Pfam" id="PF16087"/>
    </source>
</evidence>